<organism evidence="3 4">
    <name type="scientific">Gynuella sunshinyii YC6258</name>
    <dbReference type="NCBI Taxonomy" id="1445510"/>
    <lineage>
        <taxon>Bacteria</taxon>
        <taxon>Pseudomonadati</taxon>
        <taxon>Pseudomonadota</taxon>
        <taxon>Gammaproteobacteria</taxon>
        <taxon>Oceanospirillales</taxon>
        <taxon>Saccharospirillaceae</taxon>
        <taxon>Gynuella</taxon>
    </lineage>
</organism>
<keyword evidence="1" id="KW-1133">Transmembrane helix</keyword>
<evidence type="ECO:0000259" key="2">
    <source>
        <dbReference type="Pfam" id="PF09835"/>
    </source>
</evidence>
<dbReference type="AlphaFoldDB" id="A0A0C5VR40"/>
<evidence type="ECO:0000313" key="3">
    <source>
        <dbReference type="EMBL" id="AJQ96706.1"/>
    </source>
</evidence>
<keyword evidence="1" id="KW-0472">Membrane</keyword>
<feature type="domain" description="DUF2062" evidence="2">
    <location>
        <begin position="12"/>
        <end position="140"/>
    </location>
</feature>
<dbReference type="InterPro" id="IPR018639">
    <property type="entry name" value="DUF2062"/>
</dbReference>
<proteinExistence type="predicted"/>
<dbReference type="NCBIfam" id="TIGR03546">
    <property type="entry name" value="TIGR03546 family protein"/>
    <property type="match status" value="1"/>
</dbReference>
<dbReference type="EMBL" id="CP007142">
    <property type="protein sequence ID" value="AJQ96706.1"/>
    <property type="molecule type" value="Genomic_DNA"/>
</dbReference>
<dbReference type="STRING" id="1445510.YC6258_04674"/>
<protein>
    <recommendedName>
        <fullName evidence="2">DUF2062 domain-containing protein</fullName>
    </recommendedName>
</protein>
<dbReference type="Pfam" id="PF09835">
    <property type="entry name" value="DUF2062"/>
    <property type="match status" value="1"/>
</dbReference>
<dbReference type="InterPro" id="IPR019935">
    <property type="entry name" value="CHP03546"/>
</dbReference>
<keyword evidence="1" id="KW-0812">Transmembrane</keyword>
<feature type="transmembrane region" description="Helical" evidence="1">
    <location>
        <begin position="111"/>
        <end position="134"/>
    </location>
</feature>
<evidence type="ECO:0000256" key="1">
    <source>
        <dbReference type="SAM" id="Phobius"/>
    </source>
</evidence>
<sequence length="168" mass="18927">MINTILDFIKALNSNAGPWSIAFAIGLGMIMGLTPFWTFHNLLILLLALVLRTHLASFWLSVAFFSGIAYLADQSMLQVGENVLTHGSLQPLWTSLYQSDFWRFTRFNNTLVMGSLVTALIAFVPVVVAIRILVVQYRLHALAWVNKLRVIQLIKASKLFAAYKRISE</sequence>
<dbReference type="OrthoDB" id="370141at2"/>
<dbReference type="KEGG" id="gsn:YC6258_04674"/>
<evidence type="ECO:0000313" key="4">
    <source>
        <dbReference type="Proteomes" id="UP000032266"/>
    </source>
</evidence>
<reference evidence="3 4" key="1">
    <citation type="submission" date="2014-01" db="EMBL/GenBank/DDBJ databases">
        <title>Full genme sequencing of cellulolytic bacterium Gynuella sunshinyii YC6258T gen. nov., sp. nov.</title>
        <authorList>
            <person name="Khan H."/>
            <person name="Chung E.J."/>
            <person name="Chung Y.R."/>
        </authorList>
    </citation>
    <scope>NUCLEOTIDE SEQUENCE [LARGE SCALE GENOMIC DNA]</scope>
    <source>
        <strain evidence="3 4">YC6258</strain>
    </source>
</reference>
<feature type="transmembrane region" description="Helical" evidence="1">
    <location>
        <begin position="20"/>
        <end position="48"/>
    </location>
</feature>
<dbReference type="HOGENOM" id="CLU_128655_0_0_6"/>
<gene>
    <name evidence="3" type="ORF">YC6258_04674</name>
</gene>
<keyword evidence="4" id="KW-1185">Reference proteome</keyword>
<dbReference type="RefSeq" id="WP_044618655.1">
    <property type="nucleotide sequence ID" value="NZ_CP007142.1"/>
</dbReference>
<accession>A0A0C5VR40</accession>
<name>A0A0C5VR40_9GAMM</name>
<dbReference type="PATRIC" id="fig|1445510.3.peg.4638"/>
<dbReference type="Proteomes" id="UP000032266">
    <property type="component" value="Chromosome"/>
</dbReference>